<proteinExistence type="predicted"/>
<dbReference type="RefSeq" id="WP_322328587.1">
    <property type="nucleotide sequence ID" value="NZ_CP139725.1"/>
</dbReference>
<accession>A0ABZ0UZ33</accession>
<keyword evidence="2" id="KW-1185">Reference proteome</keyword>
<evidence type="ECO:0000313" key="2">
    <source>
        <dbReference type="Proteomes" id="UP001326567"/>
    </source>
</evidence>
<protein>
    <submittedName>
        <fullName evidence="1">AlpA family transcriptional regulator</fullName>
    </submittedName>
</protein>
<dbReference type="InterPro" id="IPR010260">
    <property type="entry name" value="AlpA"/>
</dbReference>
<dbReference type="Pfam" id="PF05930">
    <property type="entry name" value="Phage_AlpA"/>
    <property type="match status" value="1"/>
</dbReference>
<dbReference type="PANTHER" id="PTHR36154:SF1">
    <property type="entry name" value="DNA-BINDING TRANSCRIPTIONAL ACTIVATOR ALPA"/>
    <property type="match status" value="1"/>
</dbReference>
<dbReference type="EMBL" id="CP139725">
    <property type="protein sequence ID" value="WPZ21684.1"/>
    <property type="molecule type" value="Genomic_DNA"/>
</dbReference>
<evidence type="ECO:0000313" key="1">
    <source>
        <dbReference type="EMBL" id="WPZ21684.1"/>
    </source>
</evidence>
<organism evidence="1 2">
    <name type="scientific">Sulfitobacter faviae</name>
    <dbReference type="NCBI Taxonomy" id="1775881"/>
    <lineage>
        <taxon>Bacteria</taxon>
        <taxon>Pseudomonadati</taxon>
        <taxon>Pseudomonadota</taxon>
        <taxon>Alphaproteobacteria</taxon>
        <taxon>Rhodobacterales</taxon>
        <taxon>Roseobacteraceae</taxon>
        <taxon>Sulfitobacter</taxon>
    </lineage>
</organism>
<dbReference type="Gene3D" id="1.10.238.160">
    <property type="match status" value="1"/>
</dbReference>
<sequence>MREFRTLNFVETIACYQWHHSFNKEITMTDKILRCRDVQEVTGLSRSTIYRMMDRDDFPKATKLGVRAIGWRESVVQGWIGNRSNEAGNNSAPIVQG</sequence>
<reference evidence="1 2" key="1">
    <citation type="submission" date="2023-11" db="EMBL/GenBank/DDBJ databases">
        <title>From the Deep-Sea to the Surface: Bacterial Genomes Isolated from the Moytirra Hydrothermal Vent Plume.</title>
        <authorList>
            <person name="Major S.R."/>
        </authorList>
    </citation>
    <scope>NUCLEOTIDE SEQUENCE [LARGE SCALE GENOMIC DNA]</scope>
    <source>
        <strain evidence="1 2">OXR-9</strain>
    </source>
</reference>
<dbReference type="PANTHER" id="PTHR36154">
    <property type="entry name" value="DNA-BINDING TRANSCRIPTIONAL ACTIVATOR ALPA"/>
    <property type="match status" value="1"/>
</dbReference>
<gene>
    <name evidence="1" type="ORF">T7987_00105</name>
</gene>
<dbReference type="Proteomes" id="UP001326567">
    <property type="component" value="Chromosome"/>
</dbReference>
<dbReference type="InterPro" id="IPR052931">
    <property type="entry name" value="Prophage_regulatory_activator"/>
</dbReference>
<name>A0ABZ0UZ33_9RHOB</name>